<evidence type="ECO:0000256" key="10">
    <source>
        <dbReference type="ARBA" id="ARBA00022734"/>
    </source>
</evidence>
<evidence type="ECO:0000256" key="1">
    <source>
        <dbReference type="ARBA" id="ARBA00001936"/>
    </source>
</evidence>
<evidence type="ECO:0000313" key="21">
    <source>
        <dbReference type="RefSeq" id="XP_028263800.1"/>
    </source>
</evidence>
<evidence type="ECO:0000256" key="4">
    <source>
        <dbReference type="ARBA" id="ARBA00005680"/>
    </source>
</evidence>
<dbReference type="CDD" id="cd02510">
    <property type="entry name" value="pp-GalNAc-T"/>
    <property type="match status" value="1"/>
</dbReference>
<name>A0A6P7I6R8_9TELE</name>
<evidence type="ECO:0000256" key="5">
    <source>
        <dbReference type="ARBA" id="ARBA00012644"/>
    </source>
</evidence>
<evidence type="ECO:0000256" key="15">
    <source>
        <dbReference type="ARBA" id="ARBA00023157"/>
    </source>
</evidence>
<evidence type="ECO:0000256" key="14">
    <source>
        <dbReference type="ARBA" id="ARBA00023136"/>
    </source>
</evidence>
<evidence type="ECO:0000256" key="2">
    <source>
        <dbReference type="ARBA" id="ARBA00004323"/>
    </source>
</evidence>
<dbReference type="FunFam" id="3.90.550.10:FF:000192">
    <property type="entry name" value="Polypeptide N-acetylgalactosaminyltransferase 9"/>
    <property type="match status" value="1"/>
</dbReference>
<dbReference type="AlphaFoldDB" id="A0A6P7I6R8"/>
<keyword evidence="8 18" id="KW-0812">Transmembrane</keyword>
<evidence type="ECO:0000256" key="18">
    <source>
        <dbReference type="RuleBase" id="RU361242"/>
    </source>
</evidence>
<organism evidence="20 21">
    <name type="scientific">Parambassis ranga</name>
    <name type="common">Indian glassy fish</name>
    <dbReference type="NCBI Taxonomy" id="210632"/>
    <lineage>
        <taxon>Eukaryota</taxon>
        <taxon>Metazoa</taxon>
        <taxon>Chordata</taxon>
        <taxon>Craniata</taxon>
        <taxon>Vertebrata</taxon>
        <taxon>Euteleostomi</taxon>
        <taxon>Actinopterygii</taxon>
        <taxon>Neopterygii</taxon>
        <taxon>Teleostei</taxon>
        <taxon>Neoteleostei</taxon>
        <taxon>Acanthomorphata</taxon>
        <taxon>Ovalentaria</taxon>
        <taxon>Ambassidae</taxon>
        <taxon>Parambassis</taxon>
    </lineage>
</organism>
<protein>
    <recommendedName>
        <fullName evidence="5 18">Polypeptide N-acetylgalactosaminyltransferase</fullName>
        <ecNumber evidence="18">2.4.1.-</ecNumber>
    </recommendedName>
    <alternativeName>
        <fullName evidence="18">Protein-UDP acetylgalactosaminyltransferase</fullName>
    </alternativeName>
</protein>
<dbReference type="Proteomes" id="UP000515145">
    <property type="component" value="Chromosome 6"/>
</dbReference>
<dbReference type="InterPro" id="IPR029044">
    <property type="entry name" value="Nucleotide-diphossugar_trans"/>
</dbReference>
<comment type="pathway">
    <text evidence="3 18">Protein modification; protein glycosylation.</text>
</comment>
<dbReference type="FunFam" id="2.80.10.50:FF:000017">
    <property type="entry name" value="Polypeptide N-acetylgalactosaminyltransferase"/>
    <property type="match status" value="1"/>
</dbReference>
<sequence>MKTYVRRYGIIGAFSLFVIYMMISWRAGKSSGVTDQEVVRRKLDRIEQSLNKLAKLMEVSGLRSSTETLFQKVTQEKPKGMVPKIYPNSYLFTKWGDGLSEKEQKEAEGLYQIYGYNVFLSNRLPLDRQLPDSREQRCLAKSYPKDLPNISVVLIYINEALSVIKRAIRSIITHTPERLLKEIILVDDCSTYNDLGQPLQDYIEEIHKERPGLVKKVHHDHQMGLAQSRISGWEQATADVVVILDAHIEATEGWAEPLLARIKADRTVVVSPVFDKVHFDDLHVEKYYAATHGFDWALWCMYESFSSEWQKMNDVSQPGKSPSVMGIFAADRGFLGEIGGLDGGMSVYGGENVELGIRVWLCGGSVEVVPCSRIAHIERAHKPYAPDLSLPMRRNALRVAEVWLDEYKKNVLVSWNLPLKDHGIDIGDVSERKKLREKLKCKPFRWYMENVYPSLETWENLQGYGVLQNSLFKNYCVDQGAIPGNIPILHECHFQSPQYCYYNTDGEIIIGMIKSHKYNSNRCLIDPDSGSTPTLHSCQLAKQNQLHMHWDFKQGQAIRNKATNRCLEIAQGENTYYELIIQQCSGQSWSIQHLIKSF</sequence>
<dbReference type="PROSITE" id="PS50231">
    <property type="entry name" value="RICIN_B_LECTIN"/>
    <property type="match status" value="1"/>
</dbReference>
<dbReference type="SUPFAM" id="SSF53448">
    <property type="entry name" value="Nucleotide-diphospho-sugar transferases"/>
    <property type="match status" value="1"/>
</dbReference>
<dbReference type="RefSeq" id="XP_028263800.1">
    <property type="nucleotide sequence ID" value="XM_028407999.1"/>
</dbReference>
<feature type="domain" description="Ricin B lectin" evidence="19">
    <location>
        <begin position="463"/>
        <end position="592"/>
    </location>
</feature>
<keyword evidence="20" id="KW-1185">Reference proteome</keyword>
<comment type="subcellular location">
    <subcellularLocation>
        <location evidence="2 18">Golgi apparatus membrane</location>
        <topology evidence="2 18">Single-pass type II membrane protein</topology>
    </subcellularLocation>
</comment>
<gene>
    <name evidence="21" type="primary">LOC114437353</name>
</gene>
<dbReference type="PANTHER" id="PTHR11675">
    <property type="entry name" value="N-ACETYLGALACTOSAMINYLTRANSFERASE"/>
    <property type="match status" value="1"/>
</dbReference>
<dbReference type="PANTHER" id="PTHR11675:SF50">
    <property type="entry name" value="POLYPEPTIDE N-ACETYLGALACTOSAMINYLTRANSFERASE 8-RELATED"/>
    <property type="match status" value="1"/>
</dbReference>
<dbReference type="SUPFAM" id="SSF50370">
    <property type="entry name" value="Ricin B-like lectins"/>
    <property type="match status" value="1"/>
</dbReference>
<evidence type="ECO:0000313" key="20">
    <source>
        <dbReference type="Proteomes" id="UP000515145"/>
    </source>
</evidence>
<dbReference type="InterPro" id="IPR035992">
    <property type="entry name" value="Ricin_B-like_lectins"/>
</dbReference>
<dbReference type="OrthoDB" id="275457at2759"/>
<keyword evidence="13 18" id="KW-0333">Golgi apparatus</keyword>
<evidence type="ECO:0000256" key="9">
    <source>
        <dbReference type="ARBA" id="ARBA00022723"/>
    </source>
</evidence>
<evidence type="ECO:0000256" key="16">
    <source>
        <dbReference type="ARBA" id="ARBA00023180"/>
    </source>
</evidence>
<evidence type="ECO:0000256" key="3">
    <source>
        <dbReference type="ARBA" id="ARBA00004922"/>
    </source>
</evidence>
<keyword evidence="9" id="KW-0479">Metal-binding</keyword>
<evidence type="ECO:0000256" key="17">
    <source>
        <dbReference type="ARBA" id="ARBA00023211"/>
    </source>
</evidence>
<evidence type="ECO:0000256" key="11">
    <source>
        <dbReference type="ARBA" id="ARBA00022968"/>
    </source>
</evidence>
<dbReference type="EC" id="2.4.1.-" evidence="18"/>
<dbReference type="GO" id="GO:0046872">
    <property type="term" value="F:metal ion binding"/>
    <property type="evidence" value="ECO:0007669"/>
    <property type="project" value="UniProtKB-KW"/>
</dbReference>
<keyword evidence="11" id="KW-0735">Signal-anchor</keyword>
<dbReference type="GO" id="GO:0000139">
    <property type="term" value="C:Golgi membrane"/>
    <property type="evidence" value="ECO:0007669"/>
    <property type="project" value="UniProtKB-SubCell"/>
</dbReference>
<reference evidence="21" key="1">
    <citation type="submission" date="2025-08" db="UniProtKB">
        <authorList>
            <consortium name="RefSeq"/>
        </authorList>
    </citation>
    <scope>IDENTIFICATION</scope>
</reference>
<dbReference type="SMART" id="SM00458">
    <property type="entry name" value="RICIN"/>
    <property type="match status" value="1"/>
</dbReference>
<evidence type="ECO:0000256" key="13">
    <source>
        <dbReference type="ARBA" id="ARBA00023034"/>
    </source>
</evidence>
<accession>A0A6P7I6R8</accession>
<dbReference type="InterPro" id="IPR001173">
    <property type="entry name" value="Glyco_trans_2-like"/>
</dbReference>
<dbReference type="Gene3D" id="2.80.10.50">
    <property type="match status" value="1"/>
</dbReference>
<dbReference type="Gene3D" id="3.90.550.10">
    <property type="entry name" value="Spore Coat Polysaccharide Biosynthesis Protein SpsA, Chain A"/>
    <property type="match status" value="1"/>
</dbReference>
<evidence type="ECO:0000256" key="6">
    <source>
        <dbReference type="ARBA" id="ARBA00022676"/>
    </source>
</evidence>
<keyword evidence="12 18" id="KW-1133">Transmembrane helix</keyword>
<dbReference type="GO" id="GO:0006493">
    <property type="term" value="P:protein O-linked glycosylation"/>
    <property type="evidence" value="ECO:0007669"/>
    <property type="project" value="TreeGrafter"/>
</dbReference>
<dbReference type="Pfam" id="PF00535">
    <property type="entry name" value="Glycos_transf_2"/>
    <property type="match status" value="1"/>
</dbReference>
<evidence type="ECO:0000259" key="19">
    <source>
        <dbReference type="SMART" id="SM00458"/>
    </source>
</evidence>
<dbReference type="UniPathway" id="UPA00378"/>
<feature type="transmembrane region" description="Helical" evidence="18">
    <location>
        <begin position="7"/>
        <end position="25"/>
    </location>
</feature>
<comment type="similarity">
    <text evidence="4 18">Belongs to the glycosyltransferase 2 family. GalNAc-T subfamily.</text>
</comment>
<evidence type="ECO:0000256" key="12">
    <source>
        <dbReference type="ARBA" id="ARBA00022989"/>
    </source>
</evidence>
<comment type="cofactor">
    <cofactor evidence="1 18">
        <name>Mn(2+)</name>
        <dbReference type="ChEBI" id="CHEBI:29035"/>
    </cofactor>
</comment>
<evidence type="ECO:0000256" key="7">
    <source>
        <dbReference type="ARBA" id="ARBA00022679"/>
    </source>
</evidence>
<dbReference type="InterPro" id="IPR000772">
    <property type="entry name" value="Ricin_B_lectin"/>
</dbReference>
<keyword evidence="10 18" id="KW-0430">Lectin</keyword>
<dbReference type="GO" id="GO:0030246">
    <property type="term" value="F:carbohydrate binding"/>
    <property type="evidence" value="ECO:0007669"/>
    <property type="project" value="UniProtKB-KW"/>
</dbReference>
<keyword evidence="6 18" id="KW-0328">Glycosyltransferase</keyword>
<dbReference type="GO" id="GO:0004653">
    <property type="term" value="F:polypeptide N-acetylgalactosaminyltransferase activity"/>
    <property type="evidence" value="ECO:0007669"/>
    <property type="project" value="TreeGrafter"/>
</dbReference>
<dbReference type="Pfam" id="PF00652">
    <property type="entry name" value="Ricin_B_lectin"/>
    <property type="match status" value="1"/>
</dbReference>
<dbReference type="GeneID" id="114437353"/>
<keyword evidence="15 18" id="KW-1015">Disulfide bond</keyword>
<evidence type="ECO:0000256" key="8">
    <source>
        <dbReference type="ARBA" id="ARBA00022692"/>
    </source>
</evidence>
<dbReference type="InterPro" id="IPR045885">
    <property type="entry name" value="GalNAc-T"/>
</dbReference>
<keyword evidence="17 18" id="KW-0464">Manganese</keyword>
<keyword evidence="16" id="KW-0325">Glycoprotein</keyword>
<proteinExistence type="inferred from homology"/>
<keyword evidence="14 18" id="KW-0472">Membrane</keyword>
<dbReference type="InParanoid" id="A0A6P7I6R8"/>
<keyword evidence="7 18" id="KW-0808">Transferase</keyword>